<feature type="domain" description="SAM-dependent MTase RsmB/NOP-type" evidence="14">
    <location>
        <begin position="160"/>
        <end position="432"/>
    </location>
</feature>
<dbReference type="InterPro" id="IPR001678">
    <property type="entry name" value="MeTrfase_RsmB-F_NOP2_dom"/>
</dbReference>
<gene>
    <name evidence="15" type="primary">sun</name>
    <name evidence="15" type="ordered locus">MSC_0217</name>
</gene>
<dbReference type="PANTHER" id="PTHR22807">
    <property type="entry name" value="NOP2 YEAST -RELATED NOL1/NOP2/FMU SUN DOMAIN-CONTAINING"/>
    <property type="match status" value="1"/>
</dbReference>
<feature type="binding site" evidence="13">
    <location>
        <position position="311"/>
    </location>
    <ligand>
        <name>S-adenosyl-L-methionine</name>
        <dbReference type="ChEBI" id="CHEBI:59789"/>
    </ligand>
</feature>
<dbReference type="NCBIfam" id="NF011494">
    <property type="entry name" value="PRK14902.1"/>
    <property type="match status" value="1"/>
</dbReference>
<dbReference type="PRINTS" id="PR02008">
    <property type="entry name" value="RCMTFAMILY"/>
</dbReference>
<proteinExistence type="inferred from homology"/>
<dbReference type="Gene3D" id="3.40.50.150">
    <property type="entry name" value="Vaccinia Virus protein VP39"/>
    <property type="match status" value="1"/>
</dbReference>
<comment type="function">
    <text evidence="1">Specifically methylates the cytosine at position 967 (m5C967) of 16S rRNA.</text>
</comment>
<evidence type="ECO:0000256" key="5">
    <source>
        <dbReference type="ARBA" id="ARBA00022552"/>
    </source>
</evidence>
<evidence type="ECO:0000256" key="11">
    <source>
        <dbReference type="ARBA" id="ARBA00031088"/>
    </source>
</evidence>
<dbReference type="KEGG" id="mmy:MSC_0217"/>
<dbReference type="EC" id="2.1.1.176" evidence="3"/>
<evidence type="ECO:0000256" key="13">
    <source>
        <dbReference type="PROSITE-ProRule" id="PRU01023"/>
    </source>
</evidence>
<dbReference type="InterPro" id="IPR049560">
    <property type="entry name" value="MeTrfase_RsmB-F_NOP2_cat"/>
</dbReference>
<dbReference type="InterPro" id="IPR004573">
    <property type="entry name" value="rRNA_ssu_MeTfrase_B"/>
</dbReference>
<reference evidence="15 16" key="1">
    <citation type="journal article" date="2004" name="Genome Res.">
        <title>The genome sequence of Mycoplasma mycoides subsp. mycoides SC type strain PG1T, the causative agent of contagious bovine pleuropneumonia (CBPP).</title>
        <authorList>
            <person name="Westberg J."/>
            <person name="Persson A."/>
            <person name="Holmberg A."/>
            <person name="Goesmann A."/>
            <person name="Lundeberg J."/>
            <person name="Johansson K.-E."/>
            <person name="Pettersson B."/>
            <person name="Uhlen M."/>
        </authorList>
    </citation>
    <scope>NUCLEOTIDE SEQUENCE [LARGE SCALE GENOMIC DNA]</scope>
    <source>
        <strain evidence="15 16">PG1</strain>
    </source>
</reference>
<evidence type="ECO:0000259" key="14">
    <source>
        <dbReference type="PROSITE" id="PS51686"/>
    </source>
</evidence>
<comment type="catalytic activity">
    <reaction evidence="12">
        <text>cytidine(967) in 16S rRNA + S-adenosyl-L-methionine = 5-methylcytidine(967) in 16S rRNA + S-adenosyl-L-homocysteine + H(+)</text>
        <dbReference type="Rhea" id="RHEA:42748"/>
        <dbReference type="Rhea" id="RHEA-COMP:10219"/>
        <dbReference type="Rhea" id="RHEA-COMP:10220"/>
        <dbReference type="ChEBI" id="CHEBI:15378"/>
        <dbReference type="ChEBI" id="CHEBI:57856"/>
        <dbReference type="ChEBI" id="CHEBI:59789"/>
        <dbReference type="ChEBI" id="CHEBI:74483"/>
        <dbReference type="ChEBI" id="CHEBI:82748"/>
        <dbReference type="EC" id="2.1.1.176"/>
    </reaction>
</comment>
<evidence type="ECO:0000313" key="15">
    <source>
        <dbReference type="EMBL" id="CAE76860.1"/>
    </source>
</evidence>
<dbReference type="PROSITE" id="PS51686">
    <property type="entry name" value="SAM_MT_RSMB_NOP"/>
    <property type="match status" value="1"/>
</dbReference>
<dbReference type="Proteomes" id="UP000001016">
    <property type="component" value="Chromosome"/>
</dbReference>
<evidence type="ECO:0000256" key="9">
    <source>
        <dbReference type="ARBA" id="ARBA00022884"/>
    </source>
</evidence>
<evidence type="ECO:0000256" key="1">
    <source>
        <dbReference type="ARBA" id="ARBA00002724"/>
    </source>
</evidence>
<feature type="binding site" evidence="13">
    <location>
        <position position="327"/>
    </location>
    <ligand>
        <name>S-adenosyl-L-methionine</name>
        <dbReference type="ChEBI" id="CHEBI:59789"/>
    </ligand>
</feature>
<dbReference type="SUPFAM" id="SSF53335">
    <property type="entry name" value="S-adenosyl-L-methionine-dependent methyltransferases"/>
    <property type="match status" value="1"/>
</dbReference>
<dbReference type="GO" id="GO:0003723">
    <property type="term" value="F:RNA binding"/>
    <property type="evidence" value="ECO:0007669"/>
    <property type="project" value="UniProtKB-UniRule"/>
</dbReference>
<comment type="subcellular location">
    <subcellularLocation>
        <location evidence="2">Cytoplasm</location>
    </subcellularLocation>
</comment>
<dbReference type="eggNOG" id="COG0144">
    <property type="taxonomic scope" value="Bacteria"/>
</dbReference>
<dbReference type="SUPFAM" id="SSF48013">
    <property type="entry name" value="NusB-like"/>
    <property type="match status" value="1"/>
</dbReference>
<dbReference type="PANTHER" id="PTHR22807:SF53">
    <property type="entry name" value="RIBOSOMAL RNA SMALL SUBUNIT METHYLTRANSFERASE B-RELATED"/>
    <property type="match status" value="1"/>
</dbReference>
<keyword evidence="6 13" id="KW-0489">Methyltransferase</keyword>
<dbReference type="GO" id="GO:0008649">
    <property type="term" value="F:rRNA methyltransferase activity"/>
    <property type="evidence" value="ECO:0007669"/>
    <property type="project" value="InterPro"/>
</dbReference>
<evidence type="ECO:0000256" key="12">
    <source>
        <dbReference type="ARBA" id="ARBA00047283"/>
    </source>
</evidence>
<evidence type="ECO:0000256" key="6">
    <source>
        <dbReference type="ARBA" id="ARBA00022603"/>
    </source>
</evidence>
<dbReference type="Pfam" id="PF01189">
    <property type="entry name" value="Methyltr_RsmB-F"/>
    <property type="match status" value="1"/>
</dbReference>
<keyword evidence="5" id="KW-0698">rRNA processing</keyword>
<dbReference type="InterPro" id="IPR006027">
    <property type="entry name" value="NusB_RsmB_TIM44"/>
</dbReference>
<dbReference type="InterPro" id="IPR023267">
    <property type="entry name" value="RCMT"/>
</dbReference>
<evidence type="ECO:0000256" key="7">
    <source>
        <dbReference type="ARBA" id="ARBA00022679"/>
    </source>
</evidence>
<keyword evidence="7 13" id="KW-0808">Transferase</keyword>
<comment type="similarity">
    <text evidence="13">Belongs to the class I-like SAM-binding methyltransferase superfamily. RsmB/NOP family.</text>
</comment>
<dbReference type="eggNOG" id="COG0781">
    <property type="taxonomic scope" value="Bacteria"/>
</dbReference>
<dbReference type="NCBIfam" id="TIGR00563">
    <property type="entry name" value="rsmB"/>
    <property type="match status" value="1"/>
</dbReference>
<accession>Q6MU26</accession>
<dbReference type="PATRIC" id="fig|272632.4.peg.231"/>
<name>Q6MU26_MYCMS</name>
<keyword evidence="9 13" id="KW-0694">RNA-binding</keyword>
<evidence type="ECO:0000256" key="4">
    <source>
        <dbReference type="ARBA" id="ARBA00022490"/>
    </source>
</evidence>
<evidence type="ECO:0000256" key="3">
    <source>
        <dbReference type="ARBA" id="ARBA00012140"/>
    </source>
</evidence>
<evidence type="ECO:0000256" key="2">
    <source>
        <dbReference type="ARBA" id="ARBA00004496"/>
    </source>
</evidence>
<dbReference type="HOGENOM" id="CLU_005316_0_1_14"/>
<keyword evidence="16" id="KW-1185">Reference proteome</keyword>
<feature type="active site" description="Nucleophile" evidence="13">
    <location>
        <position position="380"/>
    </location>
</feature>
<dbReference type="InterPro" id="IPR029063">
    <property type="entry name" value="SAM-dependent_MTases_sf"/>
</dbReference>
<sequence length="432" mass="50244">MLNKNIIITMNSRYIAFDILKKVFVNKAYSNVLLNKISKKDLNQQTKDFIFNLVHGVISNKIHLDYLLTKLIDVKKTSIDLQIILLISLYQMIYLNSIPNYAIVNESVNLIKTTSQKQANFINAILNKFLRFKDTYLEINLDNKDLELCILHSFSYELYLMLIKQYDKDIVNQIVVNNHQIPKLYIRLNTLKITSDQLFNKYKDIYLLKKTNVNDCLIANKTIINSNLYKNGFITIQDKASILVSQILNPSLNTKVLDMCSAPGGKLTHLSMILKNTGNIIGNEINESKIKLIKENINRLNCLNISLTNMDARKIKQKEEFDYVLLDAPCSGFGVFKRKPEIKLRFDQVQVNSIINLQEELLESAYYNLKNNGEMVYSTCTINQDENQNQITKFLNRHEDMVKLYEKQIFGFEENTDGFYICKLKKLKENHE</sequence>
<dbReference type="GO" id="GO:0005737">
    <property type="term" value="C:cytoplasm"/>
    <property type="evidence" value="ECO:0007669"/>
    <property type="project" value="UniProtKB-SubCell"/>
</dbReference>
<dbReference type="Gene3D" id="1.10.940.10">
    <property type="entry name" value="NusB-like"/>
    <property type="match status" value="1"/>
</dbReference>
<keyword evidence="4" id="KW-0963">Cytoplasm</keyword>
<keyword evidence="8 13" id="KW-0949">S-adenosyl-L-methionine</keyword>
<dbReference type="InterPro" id="IPR035926">
    <property type="entry name" value="NusB-like_sf"/>
</dbReference>
<evidence type="ECO:0000256" key="8">
    <source>
        <dbReference type="ARBA" id="ARBA00022691"/>
    </source>
</evidence>
<dbReference type="Pfam" id="PF01029">
    <property type="entry name" value="NusB"/>
    <property type="match status" value="1"/>
</dbReference>
<feature type="binding site" evidence="13">
    <location>
        <begin position="260"/>
        <end position="266"/>
    </location>
    <ligand>
        <name>S-adenosyl-L-methionine</name>
        <dbReference type="ChEBI" id="CHEBI:59789"/>
    </ligand>
</feature>
<organism evidence="15 16">
    <name type="scientific">Mycoplasma mycoides subsp. mycoides SC (strain CCUG 32753 / NCTC 10114 / PG1)</name>
    <dbReference type="NCBI Taxonomy" id="272632"/>
    <lineage>
        <taxon>Bacteria</taxon>
        <taxon>Bacillati</taxon>
        <taxon>Mycoplasmatota</taxon>
        <taxon>Mollicutes</taxon>
        <taxon>Mycoplasmataceae</taxon>
        <taxon>Mycoplasma</taxon>
    </lineage>
</organism>
<evidence type="ECO:0000256" key="10">
    <source>
        <dbReference type="ARBA" id="ARBA00030399"/>
    </source>
</evidence>
<evidence type="ECO:0000313" key="16">
    <source>
        <dbReference type="Proteomes" id="UP000001016"/>
    </source>
</evidence>
<dbReference type="AlphaFoldDB" id="Q6MU26"/>
<protein>
    <recommendedName>
        <fullName evidence="3">16S rRNA (cytosine(967)-C(5))-methyltransferase</fullName>
        <ecNumber evidence="3">2.1.1.176</ecNumber>
    </recommendedName>
    <alternativeName>
        <fullName evidence="10">16S rRNA m5C967 methyltransferase</fullName>
    </alternativeName>
    <alternativeName>
        <fullName evidence="11">rRNA (cytosine-C(5)-)-methyltransferase RsmB</fullName>
    </alternativeName>
</protein>
<dbReference type="CDD" id="cd02440">
    <property type="entry name" value="AdoMet_MTases"/>
    <property type="match status" value="1"/>
</dbReference>
<feature type="binding site" evidence="13">
    <location>
        <position position="284"/>
    </location>
    <ligand>
        <name>S-adenosyl-L-methionine</name>
        <dbReference type="ChEBI" id="CHEBI:59789"/>
    </ligand>
</feature>
<dbReference type="STRING" id="272632.MSC_0217"/>
<dbReference type="EMBL" id="BX293980">
    <property type="protein sequence ID" value="CAE76860.1"/>
    <property type="molecule type" value="Genomic_DNA"/>
</dbReference>
<dbReference type="GO" id="GO:0006355">
    <property type="term" value="P:regulation of DNA-templated transcription"/>
    <property type="evidence" value="ECO:0007669"/>
    <property type="project" value="InterPro"/>
</dbReference>